<sequence length="321" mass="37070">METREEIVSKLGLIRENILGFIQARSRQVALVNQMRTAKLIQQEEYSDNTLSHKSFKIAFSVMVFSSIAILLGDLLYVLLFGAVNRLFSDLFFEILFISGFLFLLYRRMKGSKDSWIYPAMLIMGGILLVFPLRLLLTPNPITIILLGLSVVATYFIIQNKLDLMIALANKTIRSENEQHLKDYQAVVAENQRLDLAYQQEGQLMERFRDQALAIGQGWYPKDYYALDAVEYLIHAFDNFKADSIKEAINLYDTHLDRAARRAFEMEMLELEKEQIINQERMIRLQEHANILRARQIAETQEAAASSRAIANELENIRHGR</sequence>
<comment type="caution">
    <text evidence="2">The sequence shown here is derived from an EMBL/GenBank/DDBJ whole genome shotgun (WGS) entry which is preliminary data.</text>
</comment>
<dbReference type="RefSeq" id="WP_125446299.1">
    <property type="nucleotide sequence ID" value="NZ_RJPT01000002.1"/>
</dbReference>
<keyword evidence="1" id="KW-1133">Transmembrane helix</keyword>
<dbReference type="EMBL" id="RJPT01000002">
    <property type="protein sequence ID" value="RSJ82983.1"/>
    <property type="molecule type" value="Genomic_DNA"/>
</dbReference>
<gene>
    <name evidence="2" type="ORF">D8791_03360</name>
</gene>
<protein>
    <submittedName>
        <fullName evidence="2">Uncharacterized protein</fullName>
    </submittedName>
</protein>
<keyword evidence="1" id="KW-0472">Membrane</keyword>
<reference evidence="2 3" key="1">
    <citation type="submission" date="2018-11" db="EMBL/GenBank/DDBJ databases">
        <title>Species Designations Belie Phenotypic and Genotypic Heterogeneity in Oral Streptococci.</title>
        <authorList>
            <person name="Velsko I."/>
        </authorList>
    </citation>
    <scope>NUCLEOTIDE SEQUENCE [LARGE SCALE GENOMIC DNA]</scope>
    <source>
        <strain evidence="2 3">BCC41</strain>
    </source>
</reference>
<name>A0A428GNZ5_STRCR</name>
<accession>A0A428GNZ5</accession>
<feature type="transmembrane region" description="Helical" evidence="1">
    <location>
        <begin position="117"/>
        <end position="135"/>
    </location>
</feature>
<feature type="transmembrane region" description="Helical" evidence="1">
    <location>
        <begin position="141"/>
        <end position="158"/>
    </location>
</feature>
<evidence type="ECO:0000313" key="3">
    <source>
        <dbReference type="Proteomes" id="UP000272635"/>
    </source>
</evidence>
<keyword evidence="1" id="KW-0812">Transmembrane</keyword>
<dbReference type="AlphaFoldDB" id="A0A428GNZ5"/>
<dbReference type="Proteomes" id="UP000272635">
    <property type="component" value="Unassembled WGS sequence"/>
</dbReference>
<evidence type="ECO:0000313" key="2">
    <source>
        <dbReference type="EMBL" id="RSJ82983.1"/>
    </source>
</evidence>
<feature type="transmembrane region" description="Helical" evidence="1">
    <location>
        <begin position="58"/>
        <end position="81"/>
    </location>
</feature>
<organism evidence="2 3">
    <name type="scientific">Streptococcus cristatus</name>
    <dbReference type="NCBI Taxonomy" id="45634"/>
    <lineage>
        <taxon>Bacteria</taxon>
        <taxon>Bacillati</taxon>
        <taxon>Bacillota</taxon>
        <taxon>Bacilli</taxon>
        <taxon>Lactobacillales</taxon>
        <taxon>Streptococcaceae</taxon>
        <taxon>Streptococcus</taxon>
    </lineage>
</organism>
<proteinExistence type="predicted"/>
<evidence type="ECO:0000256" key="1">
    <source>
        <dbReference type="SAM" id="Phobius"/>
    </source>
</evidence>
<feature type="transmembrane region" description="Helical" evidence="1">
    <location>
        <begin position="87"/>
        <end position="105"/>
    </location>
</feature>